<reference evidence="2 3" key="1">
    <citation type="submission" date="2020-08" db="EMBL/GenBank/DDBJ databases">
        <title>Genomic Encyclopedia of Type Strains, Phase IV (KMG-IV): sequencing the most valuable type-strain genomes for metagenomic binning, comparative biology and taxonomic classification.</title>
        <authorList>
            <person name="Goeker M."/>
        </authorList>
    </citation>
    <scope>NUCLEOTIDE SEQUENCE [LARGE SCALE GENOMIC DNA]</scope>
    <source>
        <strain evidence="2 3">DSM 105137</strain>
    </source>
</reference>
<organism evidence="2 3">
    <name type="scientific">Neolewinella aquimaris</name>
    <dbReference type="NCBI Taxonomy" id="1835722"/>
    <lineage>
        <taxon>Bacteria</taxon>
        <taxon>Pseudomonadati</taxon>
        <taxon>Bacteroidota</taxon>
        <taxon>Saprospiria</taxon>
        <taxon>Saprospirales</taxon>
        <taxon>Lewinellaceae</taxon>
        <taxon>Neolewinella</taxon>
    </lineage>
</organism>
<proteinExistence type="inferred from homology"/>
<keyword evidence="1" id="KW-1003">Cell membrane</keyword>
<evidence type="ECO:0000313" key="2">
    <source>
        <dbReference type="EMBL" id="MBB4079565.1"/>
    </source>
</evidence>
<dbReference type="SMART" id="SM01234">
    <property type="entry name" value="Haemolytic"/>
    <property type="match status" value="1"/>
</dbReference>
<dbReference type="EMBL" id="JACIFF010000005">
    <property type="protein sequence ID" value="MBB4079565.1"/>
    <property type="molecule type" value="Genomic_DNA"/>
</dbReference>
<comment type="function">
    <text evidence="1">Could be involved in insertion of integral membrane proteins into the membrane.</text>
</comment>
<dbReference type="InterPro" id="IPR002696">
    <property type="entry name" value="Membr_insert_effic_factor_YidD"/>
</dbReference>
<evidence type="ECO:0000256" key="1">
    <source>
        <dbReference type="HAMAP-Rule" id="MF_00386"/>
    </source>
</evidence>
<sequence length="74" mass="8348">MLRKLFILPIRFYQVAISPILAPRCRFDPTCSHYAVGAIQEWGVLKGTWLAVKRIGRCHPWGGFGPDPVPKKGE</sequence>
<comment type="subcellular location">
    <subcellularLocation>
        <location evidence="1">Cell membrane</location>
        <topology evidence="1">Peripheral membrane protein</topology>
        <orientation evidence="1">Cytoplasmic side</orientation>
    </subcellularLocation>
</comment>
<evidence type="ECO:0000313" key="3">
    <source>
        <dbReference type="Proteomes" id="UP000576209"/>
    </source>
</evidence>
<comment type="similarity">
    <text evidence="1">Belongs to the UPF0161 family.</text>
</comment>
<name>A0A840E7G3_9BACT</name>
<dbReference type="GO" id="GO:0005886">
    <property type="term" value="C:plasma membrane"/>
    <property type="evidence" value="ECO:0007669"/>
    <property type="project" value="UniProtKB-SubCell"/>
</dbReference>
<dbReference type="RefSeq" id="WP_183495807.1">
    <property type="nucleotide sequence ID" value="NZ_JACIFF010000005.1"/>
</dbReference>
<accession>A0A840E7G3</accession>
<comment type="caution">
    <text evidence="2">The sequence shown here is derived from an EMBL/GenBank/DDBJ whole genome shotgun (WGS) entry which is preliminary data.</text>
</comment>
<gene>
    <name evidence="2" type="ORF">GGR28_002190</name>
</gene>
<protein>
    <recommendedName>
        <fullName evidence="1">Putative membrane protein insertion efficiency factor</fullName>
    </recommendedName>
</protein>
<dbReference type="PANTHER" id="PTHR33383">
    <property type="entry name" value="MEMBRANE PROTEIN INSERTION EFFICIENCY FACTOR-RELATED"/>
    <property type="match status" value="1"/>
</dbReference>
<dbReference type="Proteomes" id="UP000576209">
    <property type="component" value="Unassembled WGS sequence"/>
</dbReference>
<dbReference type="HAMAP" id="MF_00386">
    <property type="entry name" value="UPF0161_YidD"/>
    <property type="match status" value="1"/>
</dbReference>
<dbReference type="PANTHER" id="PTHR33383:SF1">
    <property type="entry name" value="MEMBRANE PROTEIN INSERTION EFFICIENCY FACTOR-RELATED"/>
    <property type="match status" value="1"/>
</dbReference>
<dbReference type="Pfam" id="PF01809">
    <property type="entry name" value="YidD"/>
    <property type="match status" value="1"/>
</dbReference>
<keyword evidence="3" id="KW-1185">Reference proteome</keyword>
<dbReference type="NCBIfam" id="TIGR00278">
    <property type="entry name" value="membrane protein insertion efficiency factor YidD"/>
    <property type="match status" value="1"/>
</dbReference>
<keyword evidence="1" id="KW-0472">Membrane</keyword>
<dbReference type="AlphaFoldDB" id="A0A840E7G3"/>